<dbReference type="Proteomes" id="UP000507470">
    <property type="component" value="Unassembled WGS sequence"/>
</dbReference>
<keyword evidence="1" id="KW-0472">Membrane</keyword>
<gene>
    <name evidence="3" type="ORF">MCOR_7826</name>
</gene>
<reference evidence="3 4" key="1">
    <citation type="submission" date="2020-06" db="EMBL/GenBank/DDBJ databases">
        <authorList>
            <person name="Li R."/>
            <person name="Bekaert M."/>
        </authorList>
    </citation>
    <scope>NUCLEOTIDE SEQUENCE [LARGE SCALE GENOMIC DNA]</scope>
    <source>
        <strain evidence="4">wild</strain>
    </source>
</reference>
<keyword evidence="1" id="KW-1133">Transmembrane helix</keyword>
<organism evidence="3 4">
    <name type="scientific">Mytilus coruscus</name>
    <name type="common">Sea mussel</name>
    <dbReference type="NCBI Taxonomy" id="42192"/>
    <lineage>
        <taxon>Eukaryota</taxon>
        <taxon>Metazoa</taxon>
        <taxon>Spiralia</taxon>
        <taxon>Lophotrochozoa</taxon>
        <taxon>Mollusca</taxon>
        <taxon>Bivalvia</taxon>
        <taxon>Autobranchia</taxon>
        <taxon>Pteriomorphia</taxon>
        <taxon>Mytilida</taxon>
        <taxon>Mytiloidea</taxon>
        <taxon>Mytilidae</taxon>
        <taxon>Mytilinae</taxon>
        <taxon>Mytilus</taxon>
    </lineage>
</organism>
<name>A0A6J8AHQ5_MYTCO</name>
<evidence type="ECO:0000313" key="3">
    <source>
        <dbReference type="EMBL" id="CAC5368200.1"/>
    </source>
</evidence>
<accession>A0A6J8AHQ5</accession>
<keyword evidence="4" id="KW-1185">Reference proteome</keyword>
<dbReference type="InterPro" id="IPR022041">
    <property type="entry name" value="Methyltransf_FA"/>
</dbReference>
<dbReference type="EMBL" id="CACVKT020001451">
    <property type="protein sequence ID" value="CAC5368200.1"/>
    <property type="molecule type" value="Genomic_DNA"/>
</dbReference>
<protein>
    <recommendedName>
        <fullName evidence="2">Farnesoic acid O-methyl transferase domain-containing protein</fullName>
    </recommendedName>
</protein>
<dbReference type="AlphaFoldDB" id="A0A6J8AHQ5"/>
<sequence length="304" mass="34422">MLKRCQHLSTTNLLLLHNFLLTVFCYLLLYVNITFHLIQFFKDVHGGRINQVYLKTLNKGNIRSGNTNQIYNYYTTLTSFGLQPTLSDNQTSFWVKSCRDTCILLSDTENLTSNVFYEICFAQINRILNIWRGNEDGTTKELGNLLKTSLLNCTGGFSNIWVIWDHDRISIGVDSEIAEEKSLLTAFDDQPFNIRGVGIITTFNIDGIWKLNIEANPTGYFCGVSNTRAAMTLLSVSTQGIITSCALECDRSDDCLGFNYRTTGTQNCEIIDGAQLVVTESANDWKFYSKCLQDKNICLSCRVY</sequence>
<feature type="transmembrane region" description="Helical" evidence="1">
    <location>
        <begin position="12"/>
        <end position="31"/>
    </location>
</feature>
<evidence type="ECO:0000259" key="2">
    <source>
        <dbReference type="Pfam" id="PF12248"/>
    </source>
</evidence>
<proteinExistence type="predicted"/>
<feature type="domain" description="Farnesoic acid O-methyl transferase" evidence="2">
    <location>
        <begin position="89"/>
        <end position="211"/>
    </location>
</feature>
<dbReference type="OrthoDB" id="6069236at2759"/>
<keyword evidence="1" id="KW-0812">Transmembrane</keyword>
<dbReference type="Pfam" id="PF12248">
    <property type="entry name" value="Methyltransf_FA"/>
    <property type="match status" value="1"/>
</dbReference>
<evidence type="ECO:0000256" key="1">
    <source>
        <dbReference type="SAM" id="Phobius"/>
    </source>
</evidence>
<evidence type="ECO:0000313" key="4">
    <source>
        <dbReference type="Proteomes" id="UP000507470"/>
    </source>
</evidence>